<dbReference type="AlphaFoldDB" id="A0A136PS32"/>
<keyword evidence="2" id="KW-0472">Membrane</keyword>
<proteinExistence type="predicted"/>
<dbReference type="OrthoDB" id="4475641at2"/>
<dbReference type="Proteomes" id="UP000070620">
    <property type="component" value="Unassembled WGS sequence"/>
</dbReference>
<evidence type="ECO:0000313" key="4">
    <source>
        <dbReference type="Proteomes" id="UP000070620"/>
    </source>
</evidence>
<comment type="caution">
    <text evidence="3">The sequence shown here is derived from an EMBL/GenBank/DDBJ whole genome shotgun (WGS) entry which is preliminary data.</text>
</comment>
<gene>
    <name evidence="3" type="ORF">AWW66_14530</name>
</gene>
<feature type="compositionally biased region" description="Gly residues" evidence="1">
    <location>
        <begin position="268"/>
        <end position="305"/>
    </location>
</feature>
<evidence type="ECO:0008006" key="5">
    <source>
        <dbReference type="Google" id="ProtNLM"/>
    </source>
</evidence>
<keyword evidence="4" id="KW-1185">Reference proteome</keyword>
<keyword evidence="2" id="KW-1133">Transmembrane helix</keyword>
<evidence type="ECO:0000313" key="3">
    <source>
        <dbReference type="EMBL" id="KXK61270.1"/>
    </source>
</evidence>
<feature type="transmembrane region" description="Helical" evidence="2">
    <location>
        <begin position="155"/>
        <end position="173"/>
    </location>
</feature>
<feature type="transmembrane region" description="Helical" evidence="2">
    <location>
        <begin position="17"/>
        <end position="35"/>
    </location>
</feature>
<dbReference type="RefSeq" id="WP_067365664.1">
    <property type="nucleotide sequence ID" value="NZ_JBIUBN010000006.1"/>
</dbReference>
<keyword evidence="2" id="KW-0812">Transmembrane</keyword>
<sequence length="305" mass="30346">MIVIAASGDTWGISGPVFLGIYLTAVAVVAVGAAVDRARILAGPTGRPDHLDAQQVAYLAGGAQRAVWAALSGLRASGIVGVSPDRRLAASGSLPAGGTPLDVAVHRAAYRRRTARELHLDPEVGAALTTLRDTLRQRGLLLTPAQRQRLRTGGIVLFGLEALGWLRVVAGLANDRPVGFLIASLILTAVLAVVFFLAPRQTRAARAALRAQRRQHAHLTPTAAPAYATYGAAGAAMGVALFGTASLWAFDPAFAEQAEIQRQSAAGSTGGGSTGGGDGGGGSGGDGGGGCGGGGGGGCGGGCGG</sequence>
<feature type="region of interest" description="Disordered" evidence="1">
    <location>
        <begin position="261"/>
        <end position="305"/>
    </location>
</feature>
<dbReference type="InterPro" id="IPR026467">
    <property type="entry name" value="Ser/Gly_Cys_C_dom"/>
</dbReference>
<feature type="transmembrane region" description="Helical" evidence="2">
    <location>
        <begin position="179"/>
        <end position="198"/>
    </location>
</feature>
<dbReference type="NCBIfam" id="TIGR04222">
    <property type="entry name" value="near_uncomplex"/>
    <property type="match status" value="1"/>
</dbReference>
<evidence type="ECO:0000256" key="1">
    <source>
        <dbReference type="SAM" id="MobiDB-lite"/>
    </source>
</evidence>
<accession>A0A136PS32</accession>
<reference evidence="3 4" key="1">
    <citation type="submission" date="2016-01" db="EMBL/GenBank/DDBJ databases">
        <title>Whole genome sequence and analysis of Micromonospora rosaria DSM 803, which can produce antibacterial substance rosamicin.</title>
        <authorList>
            <person name="Yang H."/>
            <person name="He X."/>
            <person name="Zhu D."/>
        </authorList>
    </citation>
    <scope>NUCLEOTIDE SEQUENCE [LARGE SCALE GENOMIC DNA]</scope>
    <source>
        <strain evidence="3 4">DSM 803</strain>
    </source>
</reference>
<name>A0A136PS32_9ACTN</name>
<dbReference type="EMBL" id="LRQV01000045">
    <property type="protein sequence ID" value="KXK61270.1"/>
    <property type="molecule type" value="Genomic_DNA"/>
</dbReference>
<organism evidence="3 4">
    <name type="scientific">Micromonospora rosaria</name>
    <dbReference type="NCBI Taxonomy" id="47874"/>
    <lineage>
        <taxon>Bacteria</taxon>
        <taxon>Bacillati</taxon>
        <taxon>Actinomycetota</taxon>
        <taxon>Actinomycetes</taxon>
        <taxon>Micromonosporales</taxon>
        <taxon>Micromonosporaceae</taxon>
        <taxon>Micromonospora</taxon>
    </lineage>
</organism>
<evidence type="ECO:0000256" key="2">
    <source>
        <dbReference type="SAM" id="Phobius"/>
    </source>
</evidence>
<protein>
    <recommendedName>
        <fullName evidence="5">TIGR04222 domain-containing membrane protein</fullName>
    </recommendedName>
</protein>